<gene>
    <name evidence="1" type="ORF">L332_02325</name>
</gene>
<evidence type="ECO:0000313" key="2">
    <source>
        <dbReference type="Proteomes" id="UP000016462"/>
    </source>
</evidence>
<dbReference type="AlphaFoldDB" id="U1LLX4"/>
<dbReference type="EMBL" id="ASHR01000035">
    <property type="protein sequence ID" value="ERG63289.1"/>
    <property type="molecule type" value="Genomic_DNA"/>
</dbReference>
<comment type="caution">
    <text evidence="1">The sequence shown here is derived from an EMBL/GenBank/DDBJ whole genome shotgun (WGS) entry which is preliminary data.</text>
</comment>
<keyword evidence="2" id="KW-1185">Reference proteome</keyword>
<accession>U1LLX4</accession>
<protein>
    <submittedName>
        <fullName evidence="1">Uncharacterized protein</fullName>
    </submittedName>
</protein>
<organism evidence="1 2">
    <name type="scientific">Agrococcus pavilionensis RW1</name>
    <dbReference type="NCBI Taxonomy" id="1330458"/>
    <lineage>
        <taxon>Bacteria</taxon>
        <taxon>Bacillati</taxon>
        <taxon>Actinomycetota</taxon>
        <taxon>Actinomycetes</taxon>
        <taxon>Micrococcales</taxon>
        <taxon>Microbacteriaceae</taxon>
        <taxon>Agrococcus</taxon>
    </lineage>
</organism>
<proteinExistence type="predicted"/>
<reference evidence="1 2" key="1">
    <citation type="journal article" date="2013" name="Genome Announc.">
        <title>First draft genome sequence from a member of the genus agrococcus, isolated from modern microbialites.</title>
        <authorList>
            <person name="White R.A.III."/>
            <person name="Grassa C.J."/>
            <person name="Suttle C.A."/>
        </authorList>
    </citation>
    <scope>NUCLEOTIDE SEQUENCE [LARGE SCALE GENOMIC DNA]</scope>
    <source>
        <strain evidence="1 2">RW1</strain>
    </source>
</reference>
<sequence>MARSERSTRFGTAKTSWLQRHTVAVEAEHQLLEHDRLRAQVQATRGLL</sequence>
<name>U1LLX4_9MICO</name>
<evidence type="ECO:0000313" key="1">
    <source>
        <dbReference type="EMBL" id="ERG63289.1"/>
    </source>
</evidence>
<dbReference type="RefSeq" id="WP_021011530.1">
    <property type="nucleotide sequence ID" value="NZ_ASHR01000035.1"/>
</dbReference>
<dbReference type="Proteomes" id="UP000016462">
    <property type="component" value="Unassembled WGS sequence"/>
</dbReference>